<reference evidence="2" key="1">
    <citation type="submission" date="2021-04" db="EMBL/GenBank/DDBJ databases">
        <title>Biosynthetic gene clusters of Dactylosporangioum roseum.</title>
        <authorList>
            <person name="Hartkoorn R.C."/>
            <person name="Beaudoing E."/>
            <person name="Hot D."/>
            <person name="Moureu S."/>
        </authorList>
    </citation>
    <scope>NUCLEOTIDE SEQUENCE</scope>
    <source>
        <strain evidence="2">NRRL B-16295</strain>
    </source>
</reference>
<name>A0ABY5YXM7_9ACTN</name>
<dbReference type="InterPro" id="IPR041698">
    <property type="entry name" value="Methyltransf_25"/>
</dbReference>
<evidence type="ECO:0000313" key="3">
    <source>
        <dbReference type="Proteomes" id="UP001058271"/>
    </source>
</evidence>
<organism evidence="2 3">
    <name type="scientific">Dactylosporangium roseum</name>
    <dbReference type="NCBI Taxonomy" id="47989"/>
    <lineage>
        <taxon>Bacteria</taxon>
        <taxon>Bacillati</taxon>
        <taxon>Actinomycetota</taxon>
        <taxon>Actinomycetes</taxon>
        <taxon>Micromonosporales</taxon>
        <taxon>Micromonosporaceae</taxon>
        <taxon>Dactylosporangium</taxon>
    </lineage>
</organism>
<keyword evidence="2" id="KW-0489">Methyltransferase</keyword>
<dbReference type="EMBL" id="CP073721">
    <property type="protein sequence ID" value="UWZ34510.1"/>
    <property type="molecule type" value="Genomic_DNA"/>
</dbReference>
<gene>
    <name evidence="2" type="ORF">Drose_25190</name>
</gene>
<dbReference type="SUPFAM" id="SSF53335">
    <property type="entry name" value="S-adenosyl-L-methionine-dependent methyltransferases"/>
    <property type="match status" value="1"/>
</dbReference>
<dbReference type="Proteomes" id="UP001058271">
    <property type="component" value="Chromosome"/>
</dbReference>
<proteinExistence type="predicted"/>
<protein>
    <submittedName>
        <fullName evidence="2">Class I SAM-dependent methyltransferase</fullName>
    </submittedName>
</protein>
<dbReference type="CDD" id="cd02440">
    <property type="entry name" value="AdoMet_MTases"/>
    <property type="match status" value="1"/>
</dbReference>
<sequence>MTVVTPHRPTTTELLAWPESELPRIRHLLSLRKYLTGPLYRAIRTQYEAAIDRADPPTTTAEAAEVADRLPTVKYWVWLDRHIQDETWRIVERLVEPRIEQLVDVLTSREGDLGTLEELPAGAALPAYYVDTDFHRQTRGIWPDERAAAVYAMGARVIHVGRNDNFEMHDSFADSLPVERPQRILDLACGFGKTTFSLKKKWPQAEVHGLDLSAPCLRLARRMATERDLEIHWRQGDTEHAPYEDSGFDLVTVTMALHEMPIDSIYGTLREAHRLLRPGGTFCALEARLLNDPLRDLLGAYHSDVIVEPFMNAFRQSDFQQFASAAGFSTEAPHWYGPGTVPGAEDDPTTWANGWTLLIARKDA</sequence>
<accession>A0ABY5YXM7</accession>
<dbReference type="PANTHER" id="PTHR43591">
    <property type="entry name" value="METHYLTRANSFERASE"/>
    <property type="match status" value="1"/>
</dbReference>
<dbReference type="InterPro" id="IPR029063">
    <property type="entry name" value="SAM-dependent_MTases_sf"/>
</dbReference>
<keyword evidence="2" id="KW-0808">Transferase</keyword>
<dbReference type="GO" id="GO:0008168">
    <property type="term" value="F:methyltransferase activity"/>
    <property type="evidence" value="ECO:0007669"/>
    <property type="project" value="UniProtKB-KW"/>
</dbReference>
<dbReference type="Pfam" id="PF13649">
    <property type="entry name" value="Methyltransf_25"/>
    <property type="match status" value="1"/>
</dbReference>
<dbReference type="Gene3D" id="3.40.50.150">
    <property type="entry name" value="Vaccinia Virus protein VP39"/>
    <property type="match status" value="1"/>
</dbReference>
<evidence type="ECO:0000259" key="1">
    <source>
        <dbReference type="Pfam" id="PF13649"/>
    </source>
</evidence>
<dbReference type="GO" id="GO:0032259">
    <property type="term" value="P:methylation"/>
    <property type="evidence" value="ECO:0007669"/>
    <property type="project" value="UniProtKB-KW"/>
</dbReference>
<evidence type="ECO:0000313" key="2">
    <source>
        <dbReference type="EMBL" id="UWZ34510.1"/>
    </source>
</evidence>
<feature type="domain" description="Methyltransferase" evidence="1">
    <location>
        <begin position="184"/>
        <end position="280"/>
    </location>
</feature>
<dbReference type="RefSeq" id="WP_260723830.1">
    <property type="nucleotide sequence ID" value="NZ_BAAABS010000011.1"/>
</dbReference>
<keyword evidence="3" id="KW-1185">Reference proteome</keyword>